<protein>
    <submittedName>
        <fullName evidence="1">Uncharacterized protein</fullName>
    </submittedName>
</protein>
<name>A0ABU6MI70_9BACI</name>
<reference evidence="1 2" key="1">
    <citation type="submission" date="2023-03" db="EMBL/GenBank/DDBJ databases">
        <title>Bacillus Genome Sequencing.</title>
        <authorList>
            <person name="Dunlap C."/>
        </authorList>
    </citation>
    <scope>NUCLEOTIDE SEQUENCE [LARGE SCALE GENOMIC DNA]</scope>
    <source>
        <strain evidence="1 2">B-23453</strain>
    </source>
</reference>
<sequence length="192" mass="21785">MKFFSGLAIFLSIIAFSMCALVGWTLTYGLPDFLDNAINQKNSNGTAQVVEAASLSSYLSQEIKKLSTSQIEYLSLHDPEYTPKTFIKVLNEDFNQIVAWGQVNEMDWRQADMDSRLVAVYTNYFLQNNKLKGKALNDDFTKLNQYALSVIQTKDKNAIIMEHRFLHDLDKALNHNTSTDTYGVTETYGKGK</sequence>
<dbReference type="RefSeq" id="WP_066268685.1">
    <property type="nucleotide sequence ID" value="NZ_JARMAB010000014.1"/>
</dbReference>
<dbReference type="EMBL" id="JARMAB010000014">
    <property type="protein sequence ID" value="MED1203706.1"/>
    <property type="molecule type" value="Genomic_DNA"/>
</dbReference>
<proteinExistence type="predicted"/>
<comment type="caution">
    <text evidence="1">The sequence shown here is derived from an EMBL/GenBank/DDBJ whole genome shotgun (WGS) entry which is preliminary data.</text>
</comment>
<evidence type="ECO:0000313" key="2">
    <source>
        <dbReference type="Proteomes" id="UP001341444"/>
    </source>
</evidence>
<organism evidence="1 2">
    <name type="scientific">Heyndrickxia acidicola</name>
    <dbReference type="NCBI Taxonomy" id="209389"/>
    <lineage>
        <taxon>Bacteria</taxon>
        <taxon>Bacillati</taxon>
        <taxon>Bacillota</taxon>
        <taxon>Bacilli</taxon>
        <taxon>Bacillales</taxon>
        <taxon>Bacillaceae</taxon>
        <taxon>Heyndrickxia</taxon>
    </lineage>
</organism>
<keyword evidence="2" id="KW-1185">Reference proteome</keyword>
<evidence type="ECO:0000313" key="1">
    <source>
        <dbReference type="EMBL" id="MED1203706.1"/>
    </source>
</evidence>
<gene>
    <name evidence="1" type="ORF">P4T90_11570</name>
</gene>
<dbReference type="Proteomes" id="UP001341444">
    <property type="component" value="Unassembled WGS sequence"/>
</dbReference>
<accession>A0ABU6MI70</accession>